<dbReference type="Gene3D" id="3.30.565.10">
    <property type="entry name" value="Histidine kinase-like ATPase, C-terminal domain"/>
    <property type="match status" value="1"/>
</dbReference>
<dbReference type="AlphaFoldDB" id="A0A2G6E445"/>
<feature type="domain" description="HAMP" evidence="12">
    <location>
        <begin position="193"/>
        <end position="245"/>
    </location>
</feature>
<dbReference type="SMART" id="SM00304">
    <property type="entry name" value="HAMP"/>
    <property type="match status" value="1"/>
</dbReference>
<keyword evidence="10" id="KW-0812">Transmembrane</keyword>
<organism evidence="13 14">
    <name type="scientific">candidate division KSB3 bacterium</name>
    <dbReference type="NCBI Taxonomy" id="2044937"/>
    <lineage>
        <taxon>Bacteria</taxon>
        <taxon>candidate division KSB3</taxon>
    </lineage>
</organism>
<keyword evidence="8" id="KW-0067">ATP-binding</keyword>
<dbReference type="SMART" id="SM00387">
    <property type="entry name" value="HATPase_c"/>
    <property type="match status" value="1"/>
</dbReference>
<dbReference type="InterPro" id="IPR003660">
    <property type="entry name" value="HAMP_dom"/>
</dbReference>
<evidence type="ECO:0000256" key="10">
    <source>
        <dbReference type="SAM" id="Phobius"/>
    </source>
</evidence>
<dbReference type="GO" id="GO:0005524">
    <property type="term" value="F:ATP binding"/>
    <property type="evidence" value="ECO:0007669"/>
    <property type="project" value="UniProtKB-KW"/>
</dbReference>
<dbReference type="InterPro" id="IPR004358">
    <property type="entry name" value="Sig_transdc_His_kin-like_C"/>
</dbReference>
<feature type="transmembrane region" description="Helical" evidence="10">
    <location>
        <begin position="174"/>
        <end position="192"/>
    </location>
</feature>
<proteinExistence type="predicted"/>
<dbReference type="EMBL" id="PDPS01000031">
    <property type="protein sequence ID" value="PID56737.1"/>
    <property type="molecule type" value="Genomic_DNA"/>
</dbReference>
<dbReference type="Gene3D" id="6.10.340.10">
    <property type="match status" value="1"/>
</dbReference>
<protein>
    <recommendedName>
        <fullName evidence="3">histidine kinase</fullName>
        <ecNumber evidence="3">2.7.13.3</ecNumber>
    </recommendedName>
</protein>
<evidence type="ECO:0000256" key="2">
    <source>
        <dbReference type="ARBA" id="ARBA00004370"/>
    </source>
</evidence>
<comment type="subcellular location">
    <subcellularLocation>
        <location evidence="2">Membrane</location>
    </subcellularLocation>
</comment>
<keyword evidence="4" id="KW-0597">Phosphoprotein</keyword>
<keyword evidence="10" id="KW-1133">Transmembrane helix</keyword>
<gene>
    <name evidence="13" type="ORF">CSB45_09840</name>
</gene>
<dbReference type="PROSITE" id="PS50109">
    <property type="entry name" value="HIS_KIN"/>
    <property type="match status" value="1"/>
</dbReference>
<evidence type="ECO:0000313" key="14">
    <source>
        <dbReference type="Proteomes" id="UP000229740"/>
    </source>
</evidence>
<keyword evidence="6" id="KW-0547">Nucleotide-binding</keyword>
<dbReference type="Pfam" id="PF02518">
    <property type="entry name" value="HATPase_c"/>
    <property type="match status" value="1"/>
</dbReference>
<keyword evidence="10" id="KW-0472">Membrane</keyword>
<evidence type="ECO:0000256" key="6">
    <source>
        <dbReference type="ARBA" id="ARBA00022741"/>
    </source>
</evidence>
<evidence type="ECO:0000256" key="1">
    <source>
        <dbReference type="ARBA" id="ARBA00000085"/>
    </source>
</evidence>
<accession>A0A2G6E445</accession>
<name>A0A2G6E445_9BACT</name>
<keyword evidence="9" id="KW-0902">Two-component regulatory system</keyword>
<dbReference type="SUPFAM" id="SSF55874">
    <property type="entry name" value="ATPase domain of HSP90 chaperone/DNA topoisomerase II/histidine kinase"/>
    <property type="match status" value="1"/>
</dbReference>
<dbReference type="InterPro" id="IPR036890">
    <property type="entry name" value="HATPase_C_sf"/>
</dbReference>
<evidence type="ECO:0000256" key="8">
    <source>
        <dbReference type="ARBA" id="ARBA00022840"/>
    </source>
</evidence>
<evidence type="ECO:0000256" key="3">
    <source>
        <dbReference type="ARBA" id="ARBA00012438"/>
    </source>
</evidence>
<keyword evidence="5" id="KW-0808">Transferase</keyword>
<dbReference type="GO" id="GO:0000155">
    <property type="term" value="F:phosphorelay sensor kinase activity"/>
    <property type="evidence" value="ECO:0007669"/>
    <property type="project" value="InterPro"/>
</dbReference>
<dbReference type="PANTHER" id="PTHR43065">
    <property type="entry name" value="SENSOR HISTIDINE KINASE"/>
    <property type="match status" value="1"/>
</dbReference>
<sequence length="486" mass="54359">MPHTQNMSLKTKLIGLMVLILGATFLVSYTIFDRGEAELLQQVVQHVKSLENVGNVLEIQQFLTRSAQRTLQHNLLLRMGQGGRAVQVSLLDLHHTVIASSTPEDVGLSLKELEDIRVNRAGDNIWDRLLKKHINTYDVTFPVYENGMKRGYINIVLIMNDLEYLIKKAKYSNIVWIGIIFIAGTAIAVFTVNRFTKPIEQLVAASKAVAEGNFHTRVNSSGGGELQILISGFNEMAAKLQEHKALEQRVHRSEHMAALGELGARLAHEIRNPLNSISLIVDHLRDRFSPQEARRQQKFDTYVTNIKTELQRLNKLVSDFLQVSRPLHPDMKVIPLQPLLQQIVQLLENEAAQRGIDFYLDIESDDLNIRADEGLMKTAYLNISLNAIQAMEEGGRLCVKADTCADDQKTHGPLCRISFTDTGPGIPTQHQESIFQPYFTTKEEGTGLGLSIVNRVIEDHRGTIDVKSEEGHGTTITLLLPIAEGA</sequence>
<evidence type="ECO:0000259" key="11">
    <source>
        <dbReference type="PROSITE" id="PS50109"/>
    </source>
</evidence>
<dbReference type="Proteomes" id="UP000229740">
    <property type="component" value="Unassembled WGS sequence"/>
</dbReference>
<dbReference type="InterPro" id="IPR036097">
    <property type="entry name" value="HisK_dim/P_sf"/>
</dbReference>
<evidence type="ECO:0000256" key="9">
    <source>
        <dbReference type="ARBA" id="ARBA00023012"/>
    </source>
</evidence>
<evidence type="ECO:0000259" key="12">
    <source>
        <dbReference type="PROSITE" id="PS50885"/>
    </source>
</evidence>
<evidence type="ECO:0000313" key="13">
    <source>
        <dbReference type="EMBL" id="PID56737.1"/>
    </source>
</evidence>
<dbReference type="EC" id="2.7.13.3" evidence="3"/>
<dbReference type="Pfam" id="PF00512">
    <property type="entry name" value="HisKA"/>
    <property type="match status" value="1"/>
</dbReference>
<dbReference type="InterPro" id="IPR003594">
    <property type="entry name" value="HATPase_dom"/>
</dbReference>
<comment type="catalytic activity">
    <reaction evidence="1">
        <text>ATP + protein L-histidine = ADP + protein N-phospho-L-histidine.</text>
        <dbReference type="EC" id="2.7.13.3"/>
    </reaction>
</comment>
<keyword evidence="7" id="KW-0418">Kinase</keyword>
<reference evidence="13 14" key="1">
    <citation type="submission" date="2017-10" db="EMBL/GenBank/DDBJ databases">
        <title>Novel microbial diversity and functional potential in the marine mammal oral microbiome.</title>
        <authorList>
            <person name="Dudek N.K."/>
            <person name="Sun C.L."/>
            <person name="Burstein D."/>
            <person name="Kantor R.S."/>
            <person name="Aliaga Goltsman D.S."/>
            <person name="Bik E.M."/>
            <person name="Thomas B.C."/>
            <person name="Banfield J.F."/>
            <person name="Relman D.A."/>
        </authorList>
    </citation>
    <scope>NUCLEOTIDE SEQUENCE [LARGE SCALE GENOMIC DNA]</scope>
    <source>
        <strain evidence="13">DOLZORAL124_49_17</strain>
    </source>
</reference>
<dbReference type="GO" id="GO:0016020">
    <property type="term" value="C:membrane"/>
    <property type="evidence" value="ECO:0007669"/>
    <property type="project" value="UniProtKB-SubCell"/>
</dbReference>
<dbReference type="SUPFAM" id="SSF158472">
    <property type="entry name" value="HAMP domain-like"/>
    <property type="match status" value="1"/>
</dbReference>
<comment type="caution">
    <text evidence="13">The sequence shown here is derived from an EMBL/GenBank/DDBJ whole genome shotgun (WGS) entry which is preliminary data.</text>
</comment>
<dbReference type="PRINTS" id="PR00344">
    <property type="entry name" value="BCTRLSENSOR"/>
</dbReference>
<evidence type="ECO:0000256" key="7">
    <source>
        <dbReference type="ARBA" id="ARBA00022777"/>
    </source>
</evidence>
<dbReference type="SUPFAM" id="SSF47384">
    <property type="entry name" value="Homodimeric domain of signal transducing histidine kinase"/>
    <property type="match status" value="1"/>
</dbReference>
<dbReference type="SMART" id="SM00388">
    <property type="entry name" value="HisKA"/>
    <property type="match status" value="1"/>
</dbReference>
<dbReference type="CDD" id="cd00082">
    <property type="entry name" value="HisKA"/>
    <property type="match status" value="1"/>
</dbReference>
<dbReference type="InterPro" id="IPR003661">
    <property type="entry name" value="HisK_dim/P_dom"/>
</dbReference>
<feature type="domain" description="Histidine kinase" evidence="11">
    <location>
        <begin position="265"/>
        <end position="484"/>
    </location>
</feature>
<evidence type="ECO:0000256" key="5">
    <source>
        <dbReference type="ARBA" id="ARBA00022679"/>
    </source>
</evidence>
<dbReference type="PROSITE" id="PS50885">
    <property type="entry name" value="HAMP"/>
    <property type="match status" value="1"/>
</dbReference>
<dbReference type="InterPro" id="IPR005467">
    <property type="entry name" value="His_kinase_dom"/>
</dbReference>
<feature type="transmembrane region" description="Helical" evidence="10">
    <location>
        <begin position="12"/>
        <end position="32"/>
    </location>
</feature>
<evidence type="ECO:0000256" key="4">
    <source>
        <dbReference type="ARBA" id="ARBA00022553"/>
    </source>
</evidence>
<dbReference type="Gene3D" id="1.10.287.130">
    <property type="match status" value="1"/>
</dbReference>
<dbReference type="PANTHER" id="PTHR43065:SF10">
    <property type="entry name" value="PEROXIDE STRESS-ACTIVATED HISTIDINE KINASE MAK3"/>
    <property type="match status" value="1"/>
</dbReference>
<dbReference type="Pfam" id="PF00672">
    <property type="entry name" value="HAMP"/>
    <property type="match status" value="1"/>
</dbReference>
<dbReference type="CDD" id="cd06225">
    <property type="entry name" value="HAMP"/>
    <property type="match status" value="1"/>
</dbReference>